<evidence type="ECO:0000256" key="4">
    <source>
        <dbReference type="ARBA" id="ARBA00022642"/>
    </source>
</evidence>
<evidence type="ECO:0000256" key="10">
    <source>
        <dbReference type="ARBA" id="ARBA00048721"/>
    </source>
</evidence>
<evidence type="ECO:0000256" key="2">
    <source>
        <dbReference type="ARBA" id="ARBA00005019"/>
    </source>
</evidence>
<evidence type="ECO:0000256" key="7">
    <source>
        <dbReference type="ARBA" id="ARBA00022741"/>
    </source>
</evidence>
<dbReference type="InterPro" id="IPR004821">
    <property type="entry name" value="Cyt_trans-like"/>
</dbReference>
<dbReference type="CDD" id="cd02165">
    <property type="entry name" value="NMNAT"/>
    <property type="match status" value="1"/>
</dbReference>
<keyword evidence="4 11" id="KW-0662">Pyridine nucleotide biosynthesis</keyword>
<dbReference type="AlphaFoldDB" id="A0A194AJS8"/>
<comment type="caution">
    <text evidence="13">The sequence shown here is derived from an EMBL/GenBank/DDBJ whole genome shotgun (WGS) entry which is preliminary data.</text>
</comment>
<dbReference type="SUPFAM" id="SSF52374">
    <property type="entry name" value="Nucleotidylyl transferase"/>
    <property type="match status" value="1"/>
</dbReference>
<keyword evidence="6 11" id="KW-0548">Nucleotidyltransferase</keyword>
<dbReference type="STRING" id="1592317.DPF_1703"/>
<proteinExistence type="inferred from homology"/>
<dbReference type="InterPro" id="IPR014729">
    <property type="entry name" value="Rossmann-like_a/b/a_fold"/>
</dbReference>
<evidence type="ECO:0000313" key="14">
    <source>
        <dbReference type="Proteomes" id="UP000095200"/>
    </source>
</evidence>
<dbReference type="Gene3D" id="3.40.50.620">
    <property type="entry name" value="HUPs"/>
    <property type="match status" value="1"/>
</dbReference>
<dbReference type="RefSeq" id="WP_069859069.1">
    <property type="nucleotide sequence ID" value="NZ_BDFE01000016.1"/>
</dbReference>
<keyword evidence="8 11" id="KW-0067">ATP-binding</keyword>
<sequence length="234" mass="26539">MQTIGILGGSFNPPHIAHLRLALEVREQLGLNRIDLVPAAVPPHKETRNLLPFSVRYKLLRDTVQDLAGMRVNDLEARRQGPSYTYDTLQAYRLSDPQDRLFFIMGSEDLVLLSSWYKAACLPQLAHLVVVCRGGVDRPEADELIRNIWPASRMTPTGWHLPRGHLAIFFLEMNRLDISSSLIRDKWRKGQSIRYLVPDSVEHYVQEHREEVARVWGEGTSPAGANSPQDVDAV</sequence>
<dbReference type="PANTHER" id="PTHR39321:SF3">
    <property type="entry name" value="PHOSPHOPANTETHEINE ADENYLYLTRANSFERASE"/>
    <property type="match status" value="1"/>
</dbReference>
<reference evidence="14" key="1">
    <citation type="submission" date="2016-06" db="EMBL/GenBank/DDBJ databases">
        <title>Draft genome sequence of Desulfoplanes formicivorans strain Pf12B.</title>
        <authorList>
            <person name="Watanabe M."/>
            <person name="Kojima H."/>
            <person name="Fukui M."/>
        </authorList>
    </citation>
    <scope>NUCLEOTIDE SEQUENCE [LARGE SCALE GENOMIC DNA]</scope>
    <source>
        <strain evidence="14">Pf12B</strain>
    </source>
</reference>
<dbReference type="GO" id="GO:0009435">
    <property type="term" value="P:NAD+ biosynthetic process"/>
    <property type="evidence" value="ECO:0007669"/>
    <property type="project" value="UniProtKB-UniRule"/>
</dbReference>
<dbReference type="Proteomes" id="UP000095200">
    <property type="component" value="Unassembled WGS sequence"/>
</dbReference>
<evidence type="ECO:0000256" key="5">
    <source>
        <dbReference type="ARBA" id="ARBA00022679"/>
    </source>
</evidence>
<dbReference type="GO" id="GO:0004515">
    <property type="term" value="F:nicotinate-nucleotide adenylyltransferase activity"/>
    <property type="evidence" value="ECO:0007669"/>
    <property type="project" value="UniProtKB-UniRule"/>
</dbReference>
<dbReference type="EMBL" id="BDFE01000016">
    <property type="protein sequence ID" value="GAU08984.1"/>
    <property type="molecule type" value="Genomic_DNA"/>
</dbReference>
<dbReference type="NCBIfam" id="NF000840">
    <property type="entry name" value="PRK00071.1-3"/>
    <property type="match status" value="1"/>
</dbReference>
<dbReference type="InterPro" id="IPR005248">
    <property type="entry name" value="NadD/NMNAT"/>
</dbReference>
<evidence type="ECO:0000256" key="6">
    <source>
        <dbReference type="ARBA" id="ARBA00022695"/>
    </source>
</evidence>
<evidence type="ECO:0000256" key="11">
    <source>
        <dbReference type="HAMAP-Rule" id="MF_00244"/>
    </source>
</evidence>
<keyword evidence="5 11" id="KW-0808">Transferase</keyword>
<accession>A0A194AJS8</accession>
<dbReference type="GO" id="GO:0005524">
    <property type="term" value="F:ATP binding"/>
    <property type="evidence" value="ECO:0007669"/>
    <property type="project" value="UniProtKB-KW"/>
</dbReference>
<evidence type="ECO:0000256" key="9">
    <source>
        <dbReference type="ARBA" id="ARBA00023027"/>
    </source>
</evidence>
<keyword evidence="7 11" id="KW-0547">Nucleotide-binding</keyword>
<dbReference type="HAMAP" id="MF_00244">
    <property type="entry name" value="NaMN_adenylyltr"/>
    <property type="match status" value="1"/>
</dbReference>
<dbReference type="PANTHER" id="PTHR39321">
    <property type="entry name" value="NICOTINATE-NUCLEOTIDE ADENYLYLTRANSFERASE-RELATED"/>
    <property type="match status" value="1"/>
</dbReference>
<name>A0A194AJS8_9BACT</name>
<gene>
    <name evidence="11" type="primary">nadD</name>
    <name evidence="13" type="ORF">DPF_1703</name>
</gene>
<organism evidence="13 14">
    <name type="scientific">Desulfoplanes formicivorans</name>
    <dbReference type="NCBI Taxonomy" id="1592317"/>
    <lineage>
        <taxon>Bacteria</taxon>
        <taxon>Pseudomonadati</taxon>
        <taxon>Thermodesulfobacteriota</taxon>
        <taxon>Desulfovibrionia</taxon>
        <taxon>Desulfovibrionales</taxon>
        <taxon>Desulfoplanaceae</taxon>
        <taxon>Desulfoplanes</taxon>
    </lineage>
</organism>
<evidence type="ECO:0000313" key="13">
    <source>
        <dbReference type="EMBL" id="GAU08984.1"/>
    </source>
</evidence>
<keyword evidence="9 11" id="KW-0520">NAD</keyword>
<keyword evidence="14" id="KW-1185">Reference proteome</keyword>
<comment type="pathway">
    <text evidence="2 11">Cofactor biosynthesis; NAD(+) biosynthesis; deamido-NAD(+) from nicotinate D-ribonucleotide: step 1/1.</text>
</comment>
<comment type="similarity">
    <text evidence="3 11">Belongs to the NadD family.</text>
</comment>
<feature type="domain" description="Cytidyltransferase-like" evidence="12">
    <location>
        <begin position="6"/>
        <end position="185"/>
    </location>
</feature>
<dbReference type="NCBIfam" id="TIGR00482">
    <property type="entry name" value="nicotinate (nicotinamide) nucleotide adenylyltransferase"/>
    <property type="match status" value="1"/>
</dbReference>
<evidence type="ECO:0000256" key="8">
    <source>
        <dbReference type="ARBA" id="ARBA00022840"/>
    </source>
</evidence>
<evidence type="ECO:0000259" key="12">
    <source>
        <dbReference type="Pfam" id="PF01467"/>
    </source>
</evidence>
<evidence type="ECO:0000256" key="3">
    <source>
        <dbReference type="ARBA" id="ARBA00009014"/>
    </source>
</evidence>
<dbReference type="EC" id="2.7.7.18" evidence="11"/>
<protein>
    <recommendedName>
        <fullName evidence="11">Probable nicotinate-nucleotide adenylyltransferase</fullName>
        <ecNumber evidence="11">2.7.7.18</ecNumber>
    </recommendedName>
    <alternativeName>
        <fullName evidence="11">Deamido-NAD(+) diphosphorylase</fullName>
    </alternativeName>
    <alternativeName>
        <fullName evidence="11">Deamido-NAD(+) pyrophosphorylase</fullName>
    </alternativeName>
    <alternativeName>
        <fullName evidence="11">Nicotinate mononucleotide adenylyltransferase</fullName>
        <shortName evidence="11">NaMN adenylyltransferase</shortName>
    </alternativeName>
</protein>
<dbReference type="UniPathway" id="UPA00253">
    <property type="reaction ID" value="UER00332"/>
</dbReference>
<evidence type="ECO:0000256" key="1">
    <source>
        <dbReference type="ARBA" id="ARBA00002324"/>
    </source>
</evidence>
<comment type="function">
    <text evidence="1 11">Catalyzes the reversible adenylation of nicotinate mononucleotide (NaMN) to nicotinic acid adenine dinucleotide (NaAD).</text>
</comment>
<comment type="catalytic activity">
    <reaction evidence="10 11">
        <text>nicotinate beta-D-ribonucleotide + ATP + H(+) = deamido-NAD(+) + diphosphate</text>
        <dbReference type="Rhea" id="RHEA:22860"/>
        <dbReference type="ChEBI" id="CHEBI:15378"/>
        <dbReference type="ChEBI" id="CHEBI:30616"/>
        <dbReference type="ChEBI" id="CHEBI:33019"/>
        <dbReference type="ChEBI" id="CHEBI:57502"/>
        <dbReference type="ChEBI" id="CHEBI:58437"/>
        <dbReference type="EC" id="2.7.7.18"/>
    </reaction>
</comment>
<dbReference type="Pfam" id="PF01467">
    <property type="entry name" value="CTP_transf_like"/>
    <property type="match status" value="1"/>
</dbReference>